<gene>
    <name evidence="4" type="primary">LOC106160875</name>
</gene>
<keyword evidence="3" id="KW-1185">Reference proteome</keyword>
<dbReference type="InterPro" id="IPR000719">
    <property type="entry name" value="Prot_kinase_dom"/>
</dbReference>
<protein>
    <submittedName>
        <fullName evidence="4">Tribbles homolog 2</fullName>
    </submittedName>
</protein>
<dbReference type="GO" id="GO:0005524">
    <property type="term" value="F:ATP binding"/>
    <property type="evidence" value="ECO:0007669"/>
    <property type="project" value="InterPro"/>
</dbReference>
<dbReference type="InterPro" id="IPR011009">
    <property type="entry name" value="Kinase-like_dom_sf"/>
</dbReference>
<name>A0A1S3I6V7_LINAN</name>
<comment type="similarity">
    <text evidence="1">Belongs to the protein kinase superfamily. CAMK Ser/Thr protein kinase family. Tribbles subfamily.</text>
</comment>
<dbReference type="GO" id="GO:0004672">
    <property type="term" value="F:protein kinase activity"/>
    <property type="evidence" value="ECO:0007669"/>
    <property type="project" value="InterPro"/>
</dbReference>
<dbReference type="SUPFAM" id="SSF56112">
    <property type="entry name" value="Protein kinase-like (PK-like)"/>
    <property type="match status" value="1"/>
</dbReference>
<dbReference type="GO" id="GO:0032436">
    <property type="term" value="P:positive regulation of proteasomal ubiquitin-dependent protein catabolic process"/>
    <property type="evidence" value="ECO:0007669"/>
    <property type="project" value="TreeGrafter"/>
</dbReference>
<dbReference type="RefSeq" id="XP_013393099.1">
    <property type="nucleotide sequence ID" value="XM_013537645.1"/>
</dbReference>
<dbReference type="PANTHER" id="PTHR22961:SF13">
    <property type="entry name" value="TRIBBLES"/>
    <property type="match status" value="1"/>
</dbReference>
<evidence type="ECO:0000256" key="1">
    <source>
        <dbReference type="ARBA" id="ARBA00038180"/>
    </source>
</evidence>
<dbReference type="Gene3D" id="3.30.200.20">
    <property type="entry name" value="Phosphorylase Kinase, domain 1"/>
    <property type="match status" value="1"/>
</dbReference>
<dbReference type="InterPro" id="IPR024104">
    <property type="entry name" value="Tribbles/Ser_Thr_kinase_40"/>
</dbReference>
<dbReference type="OrthoDB" id="410920at2759"/>
<dbReference type="FunFam" id="1.10.510.10:FF:000153">
    <property type="entry name" value="Tribbles homolog 2"/>
    <property type="match status" value="1"/>
</dbReference>
<dbReference type="PANTHER" id="PTHR22961">
    <property type="entry name" value="SER/THR PROTEIN KINASE-TRB"/>
    <property type="match status" value="1"/>
</dbReference>
<dbReference type="Pfam" id="PF00069">
    <property type="entry name" value="Pkinase"/>
    <property type="match status" value="1"/>
</dbReference>
<dbReference type="SMART" id="SM00220">
    <property type="entry name" value="S_TKc"/>
    <property type="match status" value="1"/>
</dbReference>
<dbReference type="Gene3D" id="1.10.510.10">
    <property type="entry name" value="Transferase(Phosphotransferase) domain 1"/>
    <property type="match status" value="1"/>
</dbReference>
<dbReference type="FunCoup" id="A0A1S3I6V7">
    <property type="interactions" value="416"/>
</dbReference>
<evidence type="ECO:0000259" key="2">
    <source>
        <dbReference type="PROSITE" id="PS50011"/>
    </source>
</evidence>
<dbReference type="GO" id="GO:0031434">
    <property type="term" value="F:mitogen-activated protein kinase kinase binding"/>
    <property type="evidence" value="ECO:0007669"/>
    <property type="project" value="TreeGrafter"/>
</dbReference>
<feature type="domain" description="Protein kinase" evidence="2">
    <location>
        <begin position="1"/>
        <end position="303"/>
    </location>
</feature>
<dbReference type="InParanoid" id="A0A1S3I6V7"/>
<reference evidence="4" key="1">
    <citation type="submission" date="2025-08" db="UniProtKB">
        <authorList>
            <consortium name="RefSeq"/>
        </authorList>
    </citation>
    <scope>IDENTIFICATION</scope>
    <source>
        <tissue evidence="4">Gonads</tissue>
    </source>
</reference>
<evidence type="ECO:0000313" key="4">
    <source>
        <dbReference type="RefSeq" id="XP_013393099.1"/>
    </source>
</evidence>
<sequence>MSVRRTRPRPIIIPNARKNVDLQTPPHLGNLTPDLQPNSPPVFPCATQHEVARLGQYILTEPLDGEDVYQAVNIHTHEKFICKVYDIHAYRQQLRAYWSVDYDADCINHITEIILGETKAYAFFEKNFGDLHTHVRNERKLKEREAKKLFAQIVRAVQRCHENGIVLRDLKLRKFVFQDELRKKLKLEGLEDSFVLEDENDDSMRDKHGCPAYVSPEILCANTPYSGKAADMWSLGVILYTMLFGRYPFHDTEPSALFRKILRGQYNVPETVSSKARCLIRSLLRQDPSERLTADEVLRHPWFRTGSTFTVLQRTERKNLDQEVPDVYVESDEDDVDDDFAPAL</sequence>
<evidence type="ECO:0000313" key="3">
    <source>
        <dbReference type="Proteomes" id="UP000085678"/>
    </source>
</evidence>
<dbReference type="Proteomes" id="UP000085678">
    <property type="component" value="Unplaced"/>
</dbReference>
<dbReference type="PROSITE" id="PS50011">
    <property type="entry name" value="PROTEIN_KINASE_DOM"/>
    <property type="match status" value="1"/>
</dbReference>
<organism evidence="3 4">
    <name type="scientific">Lingula anatina</name>
    <name type="common">Brachiopod</name>
    <name type="synonym">Lingula unguis</name>
    <dbReference type="NCBI Taxonomy" id="7574"/>
    <lineage>
        <taxon>Eukaryota</taxon>
        <taxon>Metazoa</taxon>
        <taxon>Spiralia</taxon>
        <taxon>Lophotrochozoa</taxon>
        <taxon>Brachiopoda</taxon>
        <taxon>Linguliformea</taxon>
        <taxon>Lingulata</taxon>
        <taxon>Lingulida</taxon>
        <taxon>Linguloidea</taxon>
        <taxon>Lingulidae</taxon>
        <taxon>Lingula</taxon>
    </lineage>
</organism>
<dbReference type="KEGG" id="lak:106160875"/>
<dbReference type="GO" id="GO:0005634">
    <property type="term" value="C:nucleus"/>
    <property type="evidence" value="ECO:0007669"/>
    <property type="project" value="TreeGrafter"/>
</dbReference>
<dbReference type="STRING" id="7574.A0A1S3I6V7"/>
<dbReference type="AlphaFoldDB" id="A0A1S3I6V7"/>
<proteinExistence type="inferred from homology"/>
<accession>A0A1S3I6V7</accession>
<dbReference type="GeneID" id="106160875"/>